<evidence type="ECO:0000256" key="6">
    <source>
        <dbReference type="ARBA" id="ARBA00022692"/>
    </source>
</evidence>
<proteinExistence type="inferred from homology"/>
<feature type="region of interest" description="Disordered" evidence="22">
    <location>
        <begin position="76"/>
        <end position="102"/>
    </location>
</feature>
<dbReference type="Ensembl" id="ENSCCRT00020007368.1">
    <property type="protein sequence ID" value="ENSCCRP00020006527.1"/>
    <property type="gene ID" value="ENSCCRG00020003639.1"/>
</dbReference>
<evidence type="ECO:0000256" key="4">
    <source>
        <dbReference type="ARBA" id="ARBA00022438"/>
    </source>
</evidence>
<keyword evidence="6 21" id="KW-0812">Transmembrane</keyword>
<evidence type="ECO:0000256" key="20">
    <source>
        <dbReference type="PIRSR" id="PIRSR634016-4"/>
    </source>
</evidence>
<evidence type="ECO:0000259" key="24">
    <source>
        <dbReference type="Pfam" id="PF11838"/>
    </source>
</evidence>
<evidence type="ECO:0000256" key="9">
    <source>
        <dbReference type="ARBA" id="ARBA00022833"/>
    </source>
</evidence>
<evidence type="ECO:0000256" key="14">
    <source>
        <dbReference type="ARBA" id="ARBA00023157"/>
    </source>
</evidence>
<feature type="domain" description="Aminopeptidase N-like N-terminal" evidence="25">
    <location>
        <begin position="116"/>
        <end position="298"/>
    </location>
</feature>
<dbReference type="PANTHER" id="PTHR11533:SF294">
    <property type="entry name" value="THYROTROPIN-RELEASING HORMONE-DEGRADING ECTOENZYME"/>
    <property type="match status" value="1"/>
</dbReference>
<dbReference type="SUPFAM" id="SSF63737">
    <property type="entry name" value="Leukotriene A4 hydrolase N-terminal domain"/>
    <property type="match status" value="1"/>
</dbReference>
<dbReference type="GO" id="GO:0006508">
    <property type="term" value="P:proteolysis"/>
    <property type="evidence" value="ECO:0007669"/>
    <property type="project" value="UniProtKB-KW"/>
</dbReference>
<feature type="site" description="Transition state stabilizer" evidence="20">
    <location>
        <position position="458"/>
    </location>
</feature>
<feature type="transmembrane region" description="Helical" evidence="21">
    <location>
        <begin position="39"/>
        <end position="62"/>
    </location>
</feature>
<dbReference type="InterPro" id="IPR034016">
    <property type="entry name" value="M1_APN-typ"/>
</dbReference>
<dbReference type="GO" id="GO:0008270">
    <property type="term" value="F:zinc ion binding"/>
    <property type="evidence" value="ECO:0007669"/>
    <property type="project" value="UniProtKB-UniRule"/>
</dbReference>
<keyword evidence="5 21" id="KW-0645">Protease</keyword>
<organism evidence="26 27">
    <name type="scientific">Cyprinus carpio</name>
    <name type="common">Common carp</name>
    <dbReference type="NCBI Taxonomy" id="7962"/>
    <lineage>
        <taxon>Eukaryota</taxon>
        <taxon>Metazoa</taxon>
        <taxon>Chordata</taxon>
        <taxon>Craniata</taxon>
        <taxon>Vertebrata</taxon>
        <taxon>Euteleostomi</taxon>
        <taxon>Actinopterygii</taxon>
        <taxon>Neopterygii</taxon>
        <taxon>Teleostei</taxon>
        <taxon>Ostariophysi</taxon>
        <taxon>Cypriniformes</taxon>
        <taxon>Cyprinidae</taxon>
        <taxon>Cyprininae</taxon>
        <taxon>Cyprinus</taxon>
    </lineage>
</organism>
<evidence type="ECO:0000256" key="11">
    <source>
        <dbReference type="ARBA" id="ARBA00022989"/>
    </source>
</evidence>
<dbReference type="InterPro" id="IPR001930">
    <property type="entry name" value="Peptidase_M1"/>
</dbReference>
<protein>
    <recommendedName>
        <fullName evidence="21">Aminopeptidase</fullName>
        <ecNumber evidence="21">3.4.11.-</ecNumber>
    </recommendedName>
</protein>
<keyword evidence="9 19" id="KW-0862">Zinc</keyword>
<comment type="catalytic activity">
    <reaction evidence="16">
        <text>Release of the N-terminal pyroglutamyl group from pGlu-|-His-Xaa tripeptides and pGlu-|-His-Xaa-Gly tetrapeptides.</text>
        <dbReference type="EC" id="3.4.19.6"/>
    </reaction>
</comment>
<dbReference type="InterPro" id="IPR050344">
    <property type="entry name" value="Peptidase_M1_aminopeptidases"/>
</dbReference>
<dbReference type="GO" id="GO:0005615">
    <property type="term" value="C:extracellular space"/>
    <property type="evidence" value="ECO:0007669"/>
    <property type="project" value="TreeGrafter"/>
</dbReference>
<dbReference type="FunFam" id="1.25.50.20:FF:000005">
    <property type="entry name" value="Aminopeptidase N-like protein"/>
    <property type="match status" value="1"/>
</dbReference>
<dbReference type="FunFam" id="2.60.40.1730:FF:000007">
    <property type="entry name" value="thyrotropin-releasing hormone-degrading ectoenzyme"/>
    <property type="match status" value="1"/>
</dbReference>
<dbReference type="InterPro" id="IPR014782">
    <property type="entry name" value="Peptidase_M1_dom"/>
</dbReference>
<comment type="subcellular location">
    <subcellularLocation>
        <location evidence="1">Membrane</location>
        <topology evidence="1">Single-pass type II membrane protein</topology>
    </subcellularLocation>
</comment>
<dbReference type="Pfam" id="PF01433">
    <property type="entry name" value="Peptidase_M1"/>
    <property type="match status" value="1"/>
</dbReference>
<comment type="similarity">
    <text evidence="2 21">Belongs to the peptidase M1 family.</text>
</comment>
<keyword evidence="13 21" id="KW-0472">Membrane</keyword>
<evidence type="ECO:0000256" key="18">
    <source>
        <dbReference type="PIRSR" id="PIRSR634016-1"/>
    </source>
</evidence>
<evidence type="ECO:0000256" key="5">
    <source>
        <dbReference type="ARBA" id="ARBA00022670"/>
    </source>
</evidence>
<dbReference type="GO" id="GO:0070006">
    <property type="term" value="F:metalloaminopeptidase activity"/>
    <property type="evidence" value="ECO:0007669"/>
    <property type="project" value="TreeGrafter"/>
</dbReference>
<evidence type="ECO:0000256" key="16">
    <source>
        <dbReference type="ARBA" id="ARBA00052605"/>
    </source>
</evidence>
<dbReference type="Gene3D" id="2.60.40.1730">
    <property type="entry name" value="tricorn interacting facor f3 domain"/>
    <property type="match status" value="1"/>
</dbReference>
<reference evidence="26" key="1">
    <citation type="submission" date="2025-08" db="UniProtKB">
        <authorList>
            <consortium name="Ensembl"/>
        </authorList>
    </citation>
    <scope>IDENTIFICATION</scope>
</reference>
<feature type="compositionally biased region" description="Basic and acidic residues" evidence="22">
    <location>
        <begin position="88"/>
        <end position="98"/>
    </location>
</feature>
<keyword evidence="11 21" id="KW-1133">Transmembrane helix</keyword>
<evidence type="ECO:0000256" key="17">
    <source>
        <dbReference type="ARBA" id="ARBA00055732"/>
    </source>
</evidence>
<comment type="cofactor">
    <cofactor evidence="19 21">
        <name>Zn(2+)</name>
        <dbReference type="ChEBI" id="CHEBI:29105"/>
    </cofactor>
    <text evidence="19 21">Binds 1 zinc ion per subunit.</text>
</comment>
<dbReference type="GO" id="GO:0016920">
    <property type="term" value="F:pyroglutamyl-peptidase activity"/>
    <property type="evidence" value="ECO:0007669"/>
    <property type="project" value="UniProtKB-EC"/>
</dbReference>
<dbReference type="Pfam" id="PF17900">
    <property type="entry name" value="Peptidase_M1_N"/>
    <property type="match status" value="1"/>
</dbReference>
<dbReference type="Gene3D" id="1.25.50.20">
    <property type="match status" value="1"/>
</dbReference>
<keyword evidence="12 21" id="KW-0482">Metalloprotease</keyword>
<dbReference type="SUPFAM" id="SSF55486">
    <property type="entry name" value="Metalloproteases ('zincins'), catalytic domain"/>
    <property type="match status" value="1"/>
</dbReference>
<evidence type="ECO:0000256" key="8">
    <source>
        <dbReference type="ARBA" id="ARBA00022801"/>
    </source>
</evidence>
<dbReference type="Proteomes" id="UP000694701">
    <property type="component" value="Unplaced"/>
</dbReference>
<accession>A0A8C2C5F9</accession>
<dbReference type="InterPro" id="IPR027268">
    <property type="entry name" value="Peptidase_M4/M1_CTD_sf"/>
</dbReference>
<keyword evidence="15" id="KW-0325">Glycoprotein</keyword>
<dbReference type="GO" id="GO:0005737">
    <property type="term" value="C:cytoplasm"/>
    <property type="evidence" value="ECO:0007669"/>
    <property type="project" value="TreeGrafter"/>
</dbReference>
<dbReference type="PRINTS" id="PR00756">
    <property type="entry name" value="ALADIPTASE"/>
</dbReference>
<evidence type="ECO:0000256" key="1">
    <source>
        <dbReference type="ARBA" id="ARBA00004606"/>
    </source>
</evidence>
<dbReference type="GO" id="GO:0042277">
    <property type="term" value="F:peptide binding"/>
    <property type="evidence" value="ECO:0007669"/>
    <property type="project" value="TreeGrafter"/>
</dbReference>
<evidence type="ECO:0000256" key="21">
    <source>
        <dbReference type="RuleBase" id="RU364040"/>
    </source>
</evidence>
<dbReference type="GO" id="GO:0043171">
    <property type="term" value="P:peptide catabolic process"/>
    <property type="evidence" value="ECO:0007669"/>
    <property type="project" value="TreeGrafter"/>
</dbReference>
<feature type="domain" description="Peptidase M1 membrane alanine aminopeptidase" evidence="23">
    <location>
        <begin position="329"/>
        <end position="532"/>
    </location>
</feature>
<dbReference type="InterPro" id="IPR042097">
    <property type="entry name" value="Aminopeptidase_N-like_N_sf"/>
</dbReference>
<feature type="binding site" evidence="19">
    <location>
        <position position="397"/>
    </location>
    <ligand>
        <name>Zn(2+)</name>
        <dbReference type="ChEBI" id="CHEBI:29105"/>
        <note>catalytic</note>
    </ligand>
</feature>
<dbReference type="InterPro" id="IPR045357">
    <property type="entry name" value="Aminopeptidase_N-like_N"/>
</dbReference>
<dbReference type="GO" id="GO:0016020">
    <property type="term" value="C:membrane"/>
    <property type="evidence" value="ECO:0007669"/>
    <property type="project" value="UniProtKB-SubCell"/>
</dbReference>
<evidence type="ECO:0000256" key="22">
    <source>
        <dbReference type="SAM" id="MobiDB-lite"/>
    </source>
</evidence>
<name>A0A8C2C5F9_CYPCA</name>
<dbReference type="Pfam" id="PF11838">
    <property type="entry name" value="ERAP1_C"/>
    <property type="match status" value="1"/>
</dbReference>
<dbReference type="PANTHER" id="PTHR11533">
    <property type="entry name" value="PROTEASE M1 ZINC METALLOPROTEASE"/>
    <property type="match status" value="1"/>
</dbReference>
<dbReference type="Gene3D" id="1.10.390.10">
    <property type="entry name" value="Neutral Protease Domain 2"/>
    <property type="match status" value="1"/>
</dbReference>
<dbReference type="CDD" id="cd09601">
    <property type="entry name" value="M1_APN-Q_like"/>
    <property type="match status" value="1"/>
</dbReference>
<dbReference type="Gene3D" id="2.60.40.1910">
    <property type="match status" value="1"/>
</dbReference>
<feature type="active site" description="Proton acceptor" evidence="18">
    <location>
        <position position="394"/>
    </location>
</feature>
<keyword evidence="10" id="KW-0735">Signal-anchor</keyword>
<evidence type="ECO:0000259" key="25">
    <source>
        <dbReference type="Pfam" id="PF17900"/>
    </source>
</evidence>
<comment type="function">
    <text evidence="17">Specific inactivation of TRH after its release.</text>
</comment>
<feature type="binding site" evidence="19">
    <location>
        <position position="404"/>
    </location>
    <ligand>
        <name>Zn(2+)</name>
        <dbReference type="ChEBI" id="CHEBI:29105"/>
        <note>catalytic</note>
    </ligand>
</feature>
<keyword evidence="14" id="KW-1015">Disulfide bond</keyword>
<evidence type="ECO:0000256" key="10">
    <source>
        <dbReference type="ARBA" id="ARBA00022968"/>
    </source>
</evidence>
<sequence>MGIEDASMRNGRALSDLWADSVVVRPRTTQQHITVNKRLVLGFAISILTLIVVTAIAITLSVSFERCAAESSGVLAANGSSNSKWKKSRDGNISHRDSEDEQQPWRHLRLPATLRPRHYDLRLSVYMENFTFSGEVNIEFECVHSTKFIVLHTDRLEVDKVLGYSDSKKAGAMRIQRRFHYQPKQVYVIALHREMKPLRTYKINITFHVLIEHELLGFFRSSYVLNGERRFLAVTQFSPTHARKAFPCFDEPIYKATFRVSLKHESSYQSLSNMPVEASTSDERPTFLQDISLCMSTYYLHLQRRSCRQCVVIRLYARPDAIQSGSGDYALHITKRLLQFYQDYFKVKYSLPKLDLLAVPKHPYAAMENWGLSVFVEQKILLDPDVSSFSYQMELCHQWFGDLEGFAHYFEYIGEKQRFLTDVLHEVMLLDGLASSHPISQEVFEATDIDRVFDWIAYKKVKEAHQLLQEMIINLFQLISLPILISVSVCLQDYLMTHMYGNAARDDLWNKFSEAMQREGKDINITQVMDRWTLQMGYPVVTISKNDSLDNSVTISQEHFIYDTDAKIQNPKLFNKSFQWQIPLTLAVGNSSHISTETIIWVSNKTETHRVGHVDGETWLLGNINQTGYFRVNYDLHNWRLLIQQLMSNPTIISVGNRAGLIDDVFNLARAGYLPQNVPLQMISYLSQETEFLPWHAASRALYQLDKLLDRTEDHSLFSDYVLRQVEPKYLKFGWPATSPDGSFMQVAYQTEELQREVMMLACSFGNKHCHRQAVSLISDWISSNKNRIPPNVRDIVYCTGMKFHSSTAISEKKVLLEALTCSDNIFLLNRLLNLSLTSDLVPDQDVIDVIIHVGRNPLGRHLAWRYFREKWDILNSRYGEALFMNSKLISGVTEFLNTEAELNERLAEFFIFFYFNRHPTVLTFQKNINTNNLFTSNAFPHLIIINIIIH</sequence>
<dbReference type="InterPro" id="IPR024571">
    <property type="entry name" value="ERAP1-like_C_dom"/>
</dbReference>
<evidence type="ECO:0000256" key="3">
    <source>
        <dbReference type="ARBA" id="ARBA00011748"/>
    </source>
</evidence>
<evidence type="ECO:0000256" key="15">
    <source>
        <dbReference type="ARBA" id="ARBA00023180"/>
    </source>
</evidence>
<evidence type="ECO:0000313" key="27">
    <source>
        <dbReference type="Proteomes" id="UP000694701"/>
    </source>
</evidence>
<dbReference type="FunFam" id="2.60.40.1910:FF:000006">
    <property type="entry name" value="Aminopeptidase"/>
    <property type="match status" value="1"/>
</dbReference>
<feature type="domain" description="ERAP1-like C-terminal" evidence="24">
    <location>
        <begin position="619"/>
        <end position="905"/>
    </location>
</feature>
<keyword evidence="8 21" id="KW-0378">Hydrolase</keyword>
<comment type="subunit">
    <text evidence="3">Homodimer; disulfide-linked.</text>
</comment>
<evidence type="ECO:0000256" key="12">
    <source>
        <dbReference type="ARBA" id="ARBA00023049"/>
    </source>
</evidence>
<dbReference type="AlphaFoldDB" id="A0A8C2C5F9"/>
<evidence type="ECO:0000259" key="23">
    <source>
        <dbReference type="Pfam" id="PF01433"/>
    </source>
</evidence>
<dbReference type="EC" id="3.4.11.-" evidence="21"/>
<keyword evidence="7 19" id="KW-0479">Metal-binding</keyword>
<evidence type="ECO:0000256" key="2">
    <source>
        <dbReference type="ARBA" id="ARBA00010136"/>
    </source>
</evidence>
<evidence type="ECO:0000256" key="7">
    <source>
        <dbReference type="ARBA" id="ARBA00022723"/>
    </source>
</evidence>
<keyword evidence="4 21" id="KW-0031">Aminopeptidase</keyword>
<evidence type="ECO:0000313" key="26">
    <source>
        <dbReference type="Ensembl" id="ENSCCRP00020006527.1"/>
    </source>
</evidence>
<evidence type="ECO:0000256" key="13">
    <source>
        <dbReference type="ARBA" id="ARBA00023136"/>
    </source>
</evidence>
<evidence type="ECO:0000256" key="19">
    <source>
        <dbReference type="PIRSR" id="PIRSR634016-3"/>
    </source>
</evidence>